<feature type="non-terminal residue" evidence="1">
    <location>
        <position position="1"/>
    </location>
</feature>
<dbReference type="AlphaFoldDB" id="A0A9P7R3A9"/>
<comment type="caution">
    <text evidence="1">The sequence shown here is derived from an EMBL/GenBank/DDBJ whole genome shotgun (WGS) entry which is preliminary data.</text>
</comment>
<gene>
    <name evidence="1" type="ORF">JMJ77_015288</name>
</gene>
<dbReference type="EMBL" id="JAESDN010000008">
    <property type="protein sequence ID" value="KAG7047071.1"/>
    <property type="molecule type" value="Genomic_DNA"/>
</dbReference>
<evidence type="ECO:0000313" key="2">
    <source>
        <dbReference type="Proteomes" id="UP000699042"/>
    </source>
</evidence>
<evidence type="ECO:0000313" key="1">
    <source>
        <dbReference type="EMBL" id="KAG7047071.1"/>
    </source>
</evidence>
<organism evidence="1 2">
    <name type="scientific">Colletotrichum scovillei</name>
    <dbReference type="NCBI Taxonomy" id="1209932"/>
    <lineage>
        <taxon>Eukaryota</taxon>
        <taxon>Fungi</taxon>
        <taxon>Dikarya</taxon>
        <taxon>Ascomycota</taxon>
        <taxon>Pezizomycotina</taxon>
        <taxon>Sordariomycetes</taxon>
        <taxon>Hypocreomycetidae</taxon>
        <taxon>Glomerellales</taxon>
        <taxon>Glomerellaceae</taxon>
        <taxon>Colletotrichum</taxon>
        <taxon>Colletotrichum acutatum species complex</taxon>
    </lineage>
</organism>
<dbReference type="Proteomes" id="UP000699042">
    <property type="component" value="Unassembled WGS sequence"/>
</dbReference>
<proteinExistence type="predicted"/>
<sequence>IASAYCHLQHSLPSNLLRSHHSHLQICTCRSRNGRTTLPVRYHSRRNSHQYDDLTKKRPATRPHSDGVRHLGISADLPRAGNVVAIVGHRQFLVRDTWNLPFSQ</sequence>
<name>A0A9P7R3A9_9PEZI</name>
<reference evidence="1" key="1">
    <citation type="submission" date="2021-05" db="EMBL/GenBank/DDBJ databases">
        <title>Comparative genomics of three Colletotrichum scovillei strains and genetic complementation revealed genes involved fungal growth and virulence on chili pepper.</title>
        <authorList>
            <person name="Hsieh D.-K."/>
            <person name="Chuang S.-C."/>
            <person name="Chen C.-Y."/>
            <person name="Chao Y.-T."/>
            <person name="Lu M.-Y.J."/>
            <person name="Lee M.-H."/>
            <person name="Shih M.-C."/>
        </authorList>
    </citation>
    <scope>NUCLEOTIDE SEQUENCE</scope>
    <source>
        <strain evidence="1">Coll-153</strain>
    </source>
</reference>
<accession>A0A9P7R3A9</accession>
<keyword evidence="2" id="KW-1185">Reference proteome</keyword>
<protein>
    <submittedName>
        <fullName evidence="1">Uncharacterized protein</fullName>
    </submittedName>
</protein>